<dbReference type="Gene3D" id="3.40.50.2000">
    <property type="entry name" value="Glycogen Phosphorylase B"/>
    <property type="match status" value="2"/>
</dbReference>
<evidence type="ECO:0000313" key="2">
    <source>
        <dbReference type="EMBL" id="GAA0561015.1"/>
    </source>
</evidence>
<dbReference type="Pfam" id="PF00534">
    <property type="entry name" value="Glycos_transf_1"/>
    <property type="match status" value="1"/>
</dbReference>
<dbReference type="EMBL" id="BAAADD010000002">
    <property type="protein sequence ID" value="GAA0561015.1"/>
    <property type="molecule type" value="Genomic_DNA"/>
</dbReference>
<dbReference type="Proteomes" id="UP001499951">
    <property type="component" value="Unassembled WGS sequence"/>
</dbReference>
<protein>
    <submittedName>
        <fullName evidence="2">Glycosyltransferase</fullName>
    </submittedName>
</protein>
<feature type="domain" description="Glycosyl transferase family 1" evidence="1">
    <location>
        <begin position="192"/>
        <end position="343"/>
    </location>
</feature>
<evidence type="ECO:0000313" key="3">
    <source>
        <dbReference type="Proteomes" id="UP001499951"/>
    </source>
</evidence>
<accession>A0ABN1E7W5</accession>
<dbReference type="SUPFAM" id="SSF53756">
    <property type="entry name" value="UDP-Glycosyltransferase/glycogen phosphorylase"/>
    <property type="match status" value="1"/>
</dbReference>
<sequence>MQSPASILLVHQGAELYGSDRTFVQTVRALSERWPNTRITVVIPYGGELENVLAPLVDEIQKKNLAILRRSNIRHMRLSTAVSLLKKVVAACRTVRGHDLVYVNTAVIVDFLLALMLTRRNGIIHVHELPGALLAFVLSTIFAFTRCSLIFNSSATQNAFYVAPWLSANVIWNGTAPITKPLERAHHGTLNLLLLGRFNSWKGQLLLLEAVSLLQPDKLRSVRIRLVGNTFGNQTHFEECVRLAIRDRKLSEIAEMCPFSSDPDEHYAWADVVVVPSTKPEPFGLTAIEAMARERAVIAAGHGGLTDIVSDGVTGILFEPRSATRLASAISNYISCPELALTHGFAGKKRADELFNEHNYMGGVGDICEAVLRSS</sequence>
<reference evidence="2 3" key="1">
    <citation type="journal article" date="2019" name="Int. J. Syst. Evol. Microbiol.">
        <title>The Global Catalogue of Microorganisms (GCM) 10K type strain sequencing project: providing services to taxonomists for standard genome sequencing and annotation.</title>
        <authorList>
            <consortium name="The Broad Institute Genomics Platform"/>
            <consortium name="The Broad Institute Genome Sequencing Center for Infectious Disease"/>
            <person name="Wu L."/>
            <person name="Ma J."/>
        </authorList>
    </citation>
    <scope>NUCLEOTIDE SEQUENCE [LARGE SCALE GENOMIC DNA]</scope>
    <source>
        <strain evidence="2 3">JCM 15089</strain>
    </source>
</reference>
<gene>
    <name evidence="2" type="ORF">GCM10008942_06790</name>
</gene>
<dbReference type="InterPro" id="IPR001296">
    <property type="entry name" value="Glyco_trans_1"/>
</dbReference>
<proteinExistence type="predicted"/>
<evidence type="ECO:0000259" key="1">
    <source>
        <dbReference type="Pfam" id="PF00534"/>
    </source>
</evidence>
<keyword evidence="3" id="KW-1185">Reference proteome</keyword>
<organism evidence="2 3">
    <name type="scientific">Rhizomicrobium electricum</name>
    <dbReference type="NCBI Taxonomy" id="480070"/>
    <lineage>
        <taxon>Bacteria</taxon>
        <taxon>Pseudomonadati</taxon>
        <taxon>Pseudomonadota</taxon>
        <taxon>Alphaproteobacteria</taxon>
        <taxon>Micropepsales</taxon>
        <taxon>Micropepsaceae</taxon>
        <taxon>Rhizomicrobium</taxon>
    </lineage>
</organism>
<dbReference type="PANTHER" id="PTHR12526">
    <property type="entry name" value="GLYCOSYLTRANSFERASE"/>
    <property type="match status" value="1"/>
</dbReference>
<dbReference type="CDD" id="cd03801">
    <property type="entry name" value="GT4_PimA-like"/>
    <property type="match status" value="1"/>
</dbReference>
<comment type="caution">
    <text evidence="2">The sequence shown here is derived from an EMBL/GenBank/DDBJ whole genome shotgun (WGS) entry which is preliminary data.</text>
</comment>
<name>A0ABN1E7W5_9PROT</name>